<protein>
    <submittedName>
        <fullName evidence="1">Uncharacterized protein</fullName>
    </submittedName>
</protein>
<organism evidence="1 2">
    <name type="scientific">Candidatus Thermochlorobacter aerophilus</name>
    <dbReference type="NCBI Taxonomy" id="1868324"/>
    <lineage>
        <taxon>Bacteria</taxon>
        <taxon>Pseudomonadati</taxon>
        <taxon>Chlorobiota</taxon>
        <taxon>Chlorobiia</taxon>
        <taxon>Chlorobiales</taxon>
        <taxon>Candidatus Thermochlorobacteriaceae</taxon>
        <taxon>Candidatus Thermochlorobacter</taxon>
    </lineage>
</organism>
<sequence length="59" mass="6979">MFNFLHNLLNYFFIRLPPCKKTLKKVTMVNSGLFNTISKKEYSTWQAFTRICAFSVALR</sequence>
<evidence type="ECO:0000313" key="1">
    <source>
        <dbReference type="EMBL" id="RFM24866.1"/>
    </source>
</evidence>
<dbReference type="Proteomes" id="UP000266389">
    <property type="component" value="Unassembled WGS sequence"/>
</dbReference>
<reference evidence="1 2" key="1">
    <citation type="journal article" date="2011" name="ISME J.">
        <title>Community ecology of hot spring cyanobacterial mats: predominant populations and their functional potential.</title>
        <authorList>
            <person name="Klatt C.G."/>
            <person name="Wood J.M."/>
            <person name="Rusch D.B."/>
            <person name="Bateson M.M."/>
            <person name="Hamamura N."/>
            <person name="Heidelberg J.F."/>
            <person name="Grossman A.R."/>
            <person name="Bhaya D."/>
            <person name="Cohan F.M."/>
            <person name="Kuhl M."/>
            <person name="Bryant D.A."/>
            <person name="Ward D.M."/>
        </authorList>
    </citation>
    <scope>NUCLEOTIDE SEQUENCE [LARGE SCALE GENOMIC DNA]</scope>
    <source>
        <strain evidence="1">OS</strain>
    </source>
</reference>
<dbReference type="AlphaFoldDB" id="A0A395M282"/>
<evidence type="ECO:0000313" key="2">
    <source>
        <dbReference type="Proteomes" id="UP000266389"/>
    </source>
</evidence>
<gene>
    <name evidence="1" type="ORF">D0433_03580</name>
</gene>
<comment type="caution">
    <text evidence="1">The sequence shown here is derived from an EMBL/GenBank/DDBJ whole genome shotgun (WGS) entry which is preliminary data.</text>
</comment>
<dbReference type="EMBL" id="PHFL01000017">
    <property type="protein sequence ID" value="RFM24866.1"/>
    <property type="molecule type" value="Genomic_DNA"/>
</dbReference>
<proteinExistence type="predicted"/>
<accession>A0A395M282</accession>
<name>A0A395M282_9BACT</name>